<evidence type="ECO:0000313" key="3">
    <source>
        <dbReference type="EMBL" id="QDE69951.1"/>
    </source>
</evidence>
<feature type="domain" description="Ketosynthase family 3 (KS3)" evidence="2">
    <location>
        <begin position="1"/>
        <end position="96"/>
    </location>
</feature>
<dbReference type="PANTHER" id="PTHR11712:SF336">
    <property type="entry name" value="3-OXOACYL-[ACYL-CARRIER-PROTEIN] SYNTHASE, MITOCHONDRIAL"/>
    <property type="match status" value="1"/>
</dbReference>
<sequence length="106" mass="10949">MEGIARVFGDAARSVAVSSTKSMTGHMNGAAGAAEAVISVLALTRGLLPPTINLERKDPRIQPDCVPHTARPAQVDAVTSNSFGFGGTNVSLVFRRRSPTASSASL</sequence>
<dbReference type="InterPro" id="IPR016039">
    <property type="entry name" value="Thiolase-like"/>
</dbReference>
<proteinExistence type="predicted"/>
<keyword evidence="1" id="KW-0808">Transferase</keyword>
<reference evidence="3 4" key="1">
    <citation type="journal article" date="2019" name="Science">
        <title>Social genes are selection hotspots in kin groups of a soil microbe.</title>
        <authorList>
            <person name="Wielgoss S."/>
            <person name="Wolfensberger R."/>
            <person name="Sun L."/>
            <person name="Fiegna F."/>
            <person name="Velicer G.J."/>
        </authorList>
    </citation>
    <scope>NUCLEOTIDE SEQUENCE [LARGE SCALE GENOMIC DNA]</scope>
    <source>
        <strain evidence="3 4">MC3.5.9c15</strain>
    </source>
</reference>
<dbReference type="GO" id="GO:0005829">
    <property type="term" value="C:cytosol"/>
    <property type="evidence" value="ECO:0007669"/>
    <property type="project" value="TreeGrafter"/>
</dbReference>
<dbReference type="GO" id="GO:0006633">
    <property type="term" value="P:fatty acid biosynthetic process"/>
    <property type="evidence" value="ECO:0007669"/>
    <property type="project" value="TreeGrafter"/>
</dbReference>
<accession>A0AAE6KU67</accession>
<dbReference type="Pfam" id="PF02801">
    <property type="entry name" value="Ketoacyl-synt_C"/>
    <property type="match status" value="1"/>
</dbReference>
<dbReference type="EMBL" id="CP017174">
    <property type="protein sequence ID" value="QDE69951.1"/>
    <property type="molecule type" value="Genomic_DNA"/>
</dbReference>
<protein>
    <recommendedName>
        <fullName evidence="2">Ketosynthase family 3 (KS3) domain-containing protein</fullName>
    </recommendedName>
</protein>
<dbReference type="Proteomes" id="UP000320179">
    <property type="component" value="Chromosome"/>
</dbReference>
<dbReference type="GO" id="GO:0004315">
    <property type="term" value="F:3-oxoacyl-[acyl-carrier-protein] synthase activity"/>
    <property type="evidence" value="ECO:0007669"/>
    <property type="project" value="TreeGrafter"/>
</dbReference>
<dbReference type="AlphaFoldDB" id="A0AAE6KU67"/>
<dbReference type="PROSITE" id="PS52004">
    <property type="entry name" value="KS3_2"/>
    <property type="match status" value="1"/>
</dbReference>
<name>A0AAE6KU67_MYXXA</name>
<dbReference type="Gene3D" id="3.40.47.10">
    <property type="match status" value="1"/>
</dbReference>
<gene>
    <name evidence="3" type="ORF">BHS09_24880</name>
</gene>
<dbReference type="InterPro" id="IPR014031">
    <property type="entry name" value="Ketoacyl_synth_C"/>
</dbReference>
<dbReference type="PANTHER" id="PTHR11712">
    <property type="entry name" value="POLYKETIDE SYNTHASE-RELATED"/>
    <property type="match status" value="1"/>
</dbReference>
<evidence type="ECO:0000259" key="2">
    <source>
        <dbReference type="PROSITE" id="PS52004"/>
    </source>
</evidence>
<dbReference type="InterPro" id="IPR020841">
    <property type="entry name" value="PKS_Beta-ketoAc_synthase_dom"/>
</dbReference>
<dbReference type="SUPFAM" id="SSF53901">
    <property type="entry name" value="Thiolase-like"/>
    <property type="match status" value="1"/>
</dbReference>
<evidence type="ECO:0000313" key="4">
    <source>
        <dbReference type="Proteomes" id="UP000320179"/>
    </source>
</evidence>
<dbReference type="InterPro" id="IPR000794">
    <property type="entry name" value="Beta-ketoacyl_synthase"/>
</dbReference>
<organism evidence="3 4">
    <name type="scientific">Myxococcus xanthus</name>
    <dbReference type="NCBI Taxonomy" id="34"/>
    <lineage>
        <taxon>Bacteria</taxon>
        <taxon>Pseudomonadati</taxon>
        <taxon>Myxococcota</taxon>
        <taxon>Myxococcia</taxon>
        <taxon>Myxococcales</taxon>
        <taxon>Cystobacterineae</taxon>
        <taxon>Myxococcaceae</taxon>
        <taxon>Myxococcus</taxon>
    </lineage>
</organism>
<evidence type="ECO:0000256" key="1">
    <source>
        <dbReference type="ARBA" id="ARBA00022679"/>
    </source>
</evidence>